<protein>
    <submittedName>
        <fullName evidence="2">PQQ-binding-like beta-propeller repeat protein</fullName>
    </submittedName>
</protein>
<dbReference type="PROSITE" id="PS51257">
    <property type="entry name" value="PROKAR_LIPOPROTEIN"/>
    <property type="match status" value="1"/>
</dbReference>
<dbReference type="InterPro" id="IPR002372">
    <property type="entry name" value="PQQ_rpt_dom"/>
</dbReference>
<dbReference type="EMBL" id="JABFCX010000002">
    <property type="protein sequence ID" value="NNU15458.1"/>
    <property type="molecule type" value="Genomic_DNA"/>
</dbReference>
<keyword evidence="3" id="KW-1185">Reference proteome</keyword>
<sequence>MRGLHWLAASSFVFLAACGSYTGDKDKGDFSDAVAILNPEDQVLPDPEFAGQPVAIPPATENMVWPQVAGGPSHAIGHVAAPFTLERQWRTAAYSRKARGAPVTSAPAVSETSLFVIDAIGSVVAIDIATGDETWRTTLTPDVRDENVRAWNIFAKIDPKDLGFGGGVALANGRVFVTSGFGFVAALDAGTGELLWQIDTPSPTRNPPTVANGLVIAVTISNQVIAYDQQTGDEVWSYESFEESARFLASAAPAVEGESVVVPFSSGEIVSLSRTNGRVLWQAVIARTSRLNALSTFGDIAGSPVIDRGAVFTVSQAGQMAGIDLRTGNVAWEQPVGGQNLPWVAGETIYVLSNRGSLTALNRVDGRVRWTAELPLWRNPDKRKKRRTWSGPVLAGGKLYLSGSERELVAVDPQNGEIIDEYRLKEGSTQPPVVAQGMLFVITDDGFIEAFGAAPFELQ</sequence>
<feature type="domain" description="Pyrrolo-quinoline quinone repeat" evidence="1">
    <location>
        <begin position="162"/>
        <end position="371"/>
    </location>
</feature>
<dbReference type="AlphaFoldDB" id="A0A7Y3W4H3"/>
<dbReference type="PANTHER" id="PTHR34512:SF30">
    <property type="entry name" value="OUTER MEMBRANE PROTEIN ASSEMBLY FACTOR BAMB"/>
    <property type="match status" value="1"/>
</dbReference>
<comment type="caution">
    <text evidence="2">The sequence shown here is derived from an EMBL/GenBank/DDBJ whole genome shotgun (WGS) entry which is preliminary data.</text>
</comment>
<feature type="domain" description="Pyrrolo-quinoline quinone repeat" evidence="1">
    <location>
        <begin position="376"/>
        <end position="451"/>
    </location>
</feature>
<dbReference type="InterPro" id="IPR015943">
    <property type="entry name" value="WD40/YVTN_repeat-like_dom_sf"/>
</dbReference>
<dbReference type="SMART" id="SM00564">
    <property type="entry name" value="PQQ"/>
    <property type="match status" value="7"/>
</dbReference>
<dbReference type="SUPFAM" id="SSF50998">
    <property type="entry name" value="Quinoprotein alcohol dehydrogenase-like"/>
    <property type="match status" value="1"/>
</dbReference>
<organism evidence="2 3">
    <name type="scientific">Parvularcula mediterranea</name>
    <dbReference type="NCBI Taxonomy" id="2732508"/>
    <lineage>
        <taxon>Bacteria</taxon>
        <taxon>Pseudomonadati</taxon>
        <taxon>Pseudomonadota</taxon>
        <taxon>Alphaproteobacteria</taxon>
        <taxon>Parvularculales</taxon>
        <taxon>Parvularculaceae</taxon>
        <taxon>Parvularcula</taxon>
    </lineage>
</organism>
<evidence type="ECO:0000259" key="1">
    <source>
        <dbReference type="Pfam" id="PF13360"/>
    </source>
</evidence>
<accession>A0A7Y3W4H3</accession>
<dbReference type="RefSeq" id="WP_173196943.1">
    <property type="nucleotide sequence ID" value="NZ_JABFCX010000002.1"/>
</dbReference>
<reference evidence="2 3" key="1">
    <citation type="submission" date="2020-05" db="EMBL/GenBank/DDBJ databases">
        <title>Parvularcula mediterraneae sp. nov., isolated from polypropylene straw from shallow seawater of the seashore of Laganas in Zakynthos island, Greece.</title>
        <authorList>
            <person name="Szabo I."/>
            <person name="Al-Omari J."/>
            <person name="Rado J."/>
            <person name="Szerdahelyi G.S."/>
        </authorList>
    </citation>
    <scope>NUCLEOTIDE SEQUENCE [LARGE SCALE GENOMIC DNA]</scope>
    <source>
        <strain evidence="2 3">ZS-1/3</strain>
    </source>
</reference>
<dbReference type="Gene3D" id="2.130.10.10">
    <property type="entry name" value="YVTN repeat-like/Quinoprotein amine dehydrogenase"/>
    <property type="match status" value="1"/>
</dbReference>
<dbReference type="InterPro" id="IPR018391">
    <property type="entry name" value="PQQ_b-propeller_rpt"/>
</dbReference>
<dbReference type="Proteomes" id="UP000536835">
    <property type="component" value="Unassembled WGS sequence"/>
</dbReference>
<proteinExistence type="predicted"/>
<gene>
    <name evidence="2" type="ORF">HK107_03870</name>
</gene>
<dbReference type="InterPro" id="IPR011047">
    <property type="entry name" value="Quinoprotein_ADH-like_sf"/>
</dbReference>
<dbReference type="Pfam" id="PF13360">
    <property type="entry name" value="PQQ_2"/>
    <property type="match status" value="3"/>
</dbReference>
<feature type="domain" description="Pyrrolo-quinoline quinone repeat" evidence="1">
    <location>
        <begin position="87"/>
        <end position="143"/>
    </location>
</feature>
<evidence type="ECO:0000313" key="3">
    <source>
        <dbReference type="Proteomes" id="UP000536835"/>
    </source>
</evidence>
<evidence type="ECO:0000313" key="2">
    <source>
        <dbReference type="EMBL" id="NNU15458.1"/>
    </source>
</evidence>
<name>A0A7Y3W4H3_9PROT</name>
<dbReference type="PANTHER" id="PTHR34512">
    <property type="entry name" value="CELL SURFACE PROTEIN"/>
    <property type="match status" value="1"/>
</dbReference>